<dbReference type="InterPro" id="IPR015422">
    <property type="entry name" value="PyrdxlP-dep_Trfase_small"/>
</dbReference>
<name>A0A418SB92_9RHOB</name>
<evidence type="ECO:0000313" key="8">
    <source>
        <dbReference type="Proteomes" id="UP000283786"/>
    </source>
</evidence>
<organism evidence="7 8">
    <name type="scientific">Pseudooceanicola algae</name>
    <dbReference type="NCBI Taxonomy" id="1537215"/>
    <lineage>
        <taxon>Bacteria</taxon>
        <taxon>Pseudomonadati</taxon>
        <taxon>Pseudomonadota</taxon>
        <taxon>Alphaproteobacteria</taxon>
        <taxon>Rhodobacterales</taxon>
        <taxon>Paracoccaceae</taxon>
        <taxon>Pseudooceanicola</taxon>
    </lineage>
</organism>
<dbReference type="InterPro" id="IPR015424">
    <property type="entry name" value="PyrdxlP-dep_Trfase"/>
</dbReference>
<dbReference type="Gene3D" id="3.40.640.10">
    <property type="entry name" value="Type I PLP-dependent aspartate aminotransferase-like (Major domain)"/>
    <property type="match status" value="1"/>
</dbReference>
<dbReference type="FunFam" id="3.40.640.10:FF:000014">
    <property type="entry name" value="Adenosylmethionine-8-amino-7-oxononanoate aminotransferase, probable"/>
    <property type="match status" value="1"/>
</dbReference>
<dbReference type="InterPro" id="IPR015421">
    <property type="entry name" value="PyrdxlP-dep_Trfase_major"/>
</dbReference>
<dbReference type="PIRSF" id="PIRSF000521">
    <property type="entry name" value="Transaminase_4ab_Lys_Orn"/>
    <property type="match status" value="1"/>
</dbReference>
<dbReference type="NCBIfam" id="NF005682">
    <property type="entry name" value="PRK07480.1"/>
    <property type="match status" value="1"/>
</dbReference>
<keyword evidence="3 7" id="KW-0032">Aminotransferase</keyword>
<dbReference type="CDD" id="cd00610">
    <property type="entry name" value="OAT_like"/>
    <property type="match status" value="1"/>
</dbReference>
<protein>
    <submittedName>
        <fullName evidence="7">Putrescine--pyruvate aminotransferase</fullName>
        <ecNumber evidence="7">2.6.1.113</ecNumber>
    </submittedName>
</protein>
<gene>
    <name evidence="7" type="primary">spuC_2</name>
    <name evidence="7" type="ORF">PSAL_026400</name>
</gene>
<dbReference type="Proteomes" id="UP000283786">
    <property type="component" value="Chromosome"/>
</dbReference>
<evidence type="ECO:0000256" key="1">
    <source>
        <dbReference type="ARBA" id="ARBA00001933"/>
    </source>
</evidence>
<evidence type="ECO:0000256" key="5">
    <source>
        <dbReference type="ARBA" id="ARBA00022898"/>
    </source>
</evidence>
<comment type="cofactor">
    <cofactor evidence="1">
        <name>pyridoxal 5'-phosphate</name>
        <dbReference type="ChEBI" id="CHEBI:597326"/>
    </cofactor>
</comment>
<evidence type="ECO:0000256" key="2">
    <source>
        <dbReference type="ARBA" id="ARBA00008954"/>
    </source>
</evidence>
<keyword evidence="7" id="KW-0670">Pyruvate</keyword>
<dbReference type="GO" id="GO:0030170">
    <property type="term" value="F:pyridoxal phosphate binding"/>
    <property type="evidence" value="ECO:0007669"/>
    <property type="project" value="InterPro"/>
</dbReference>
<dbReference type="KEGG" id="palw:PSAL_026400"/>
<keyword evidence="8" id="KW-1185">Reference proteome</keyword>
<dbReference type="RefSeq" id="WP_119841092.1">
    <property type="nucleotide sequence ID" value="NZ_CP060436.1"/>
</dbReference>
<reference evidence="7 8" key="1">
    <citation type="submission" date="2020-08" db="EMBL/GenBank/DDBJ databases">
        <title>Genome sequence of Rhodobacteraceae bacterium Lw-13e.</title>
        <authorList>
            <person name="Poehlein A."/>
            <person name="Wolter L."/>
            <person name="Daniel R."/>
            <person name="Brinkhoff T."/>
        </authorList>
    </citation>
    <scope>NUCLEOTIDE SEQUENCE [LARGE SCALE GENOMIC DNA]</scope>
    <source>
        <strain evidence="7 8">Lw-13e</strain>
    </source>
</reference>
<dbReference type="Gene3D" id="3.90.1150.10">
    <property type="entry name" value="Aspartate Aminotransferase, domain 1"/>
    <property type="match status" value="1"/>
</dbReference>
<dbReference type="GO" id="GO:0008483">
    <property type="term" value="F:transaminase activity"/>
    <property type="evidence" value="ECO:0007669"/>
    <property type="project" value="UniProtKB-KW"/>
</dbReference>
<evidence type="ECO:0000256" key="6">
    <source>
        <dbReference type="RuleBase" id="RU003560"/>
    </source>
</evidence>
<dbReference type="EC" id="2.6.1.113" evidence="7"/>
<dbReference type="InterPro" id="IPR005814">
    <property type="entry name" value="Aminotrans_3"/>
</dbReference>
<comment type="similarity">
    <text evidence="2 6">Belongs to the class-III pyridoxal-phosphate-dependent aminotransferase family.</text>
</comment>
<dbReference type="InterPro" id="IPR049704">
    <property type="entry name" value="Aminotrans_3_PPA_site"/>
</dbReference>
<evidence type="ECO:0000256" key="3">
    <source>
        <dbReference type="ARBA" id="ARBA00022576"/>
    </source>
</evidence>
<dbReference type="PANTHER" id="PTHR43094:SF1">
    <property type="entry name" value="AMINOTRANSFERASE CLASS-III"/>
    <property type="match status" value="1"/>
</dbReference>
<keyword evidence="4 7" id="KW-0808">Transferase</keyword>
<dbReference type="Pfam" id="PF00202">
    <property type="entry name" value="Aminotran_3"/>
    <property type="match status" value="1"/>
</dbReference>
<dbReference type="PROSITE" id="PS00600">
    <property type="entry name" value="AA_TRANSFER_CLASS_3"/>
    <property type="match status" value="1"/>
</dbReference>
<proteinExistence type="inferred from homology"/>
<evidence type="ECO:0000256" key="4">
    <source>
        <dbReference type="ARBA" id="ARBA00022679"/>
    </source>
</evidence>
<dbReference type="SUPFAM" id="SSF53383">
    <property type="entry name" value="PLP-dependent transferases"/>
    <property type="match status" value="1"/>
</dbReference>
<dbReference type="AlphaFoldDB" id="A0A418SB92"/>
<dbReference type="PANTHER" id="PTHR43094">
    <property type="entry name" value="AMINOTRANSFERASE"/>
    <property type="match status" value="1"/>
</dbReference>
<sequence>MATITNHMPTAELQALDAAHHVHPFSTQADLEKSGVRVITGAKGVWLTDSEGSEILDAMAGLWCVNIGYGRDELADVAARQMRELPYYNTFFMTSHVPVIALSAKLAELAPGDLNHTFFASSGSEANDTNLRLVRTYWGEKGKPSKQVIISRWNAYHGSSVGSASLGGMKGMHAQGGLPIPGIHYINQPDWWSEGGDMSPEDFGLARAQELEQAIIDLGEDNVAAFIAEPIQGAGGVIIPPETYWPEIQRICDKYEILLIADEVICGFGRTGSWFGSQTVGIRPDIMTIAKGLSSGYQPIGGSILSDEVAAVIGATEFNHGYTYSGHPVASAVALENLRILEEEKIVDTLRDDTGPYLKAKFEEMAEHPMVGEAKIIGAMGSLALTPDKGARAKFAADAGTVGYMVRERCFANNLVMRHVGDRMIISPPLTITKGEIDTLIARAWQSLDEGMANVKDAGLFV</sequence>
<evidence type="ECO:0000313" key="7">
    <source>
        <dbReference type="EMBL" id="QPM91387.1"/>
    </source>
</evidence>
<dbReference type="EMBL" id="CP060436">
    <property type="protein sequence ID" value="QPM91387.1"/>
    <property type="molecule type" value="Genomic_DNA"/>
</dbReference>
<dbReference type="OrthoDB" id="9801834at2"/>
<accession>A0A418SB92</accession>
<keyword evidence="5 6" id="KW-0663">Pyridoxal phosphate</keyword>